<reference evidence="2 3" key="1">
    <citation type="submission" date="2019-06" db="EMBL/GenBank/DDBJ databases">
        <authorList>
            <person name="Teng J.L.L."/>
            <person name="Lee H.H."/>
            <person name="Lau S.K.P."/>
            <person name="Woo P.C.Y."/>
        </authorList>
    </citation>
    <scope>NUCLEOTIDE SEQUENCE [LARGE SCALE GENOMIC DNA]</scope>
    <source>
        <strain evidence="2 3">HKU70</strain>
    </source>
</reference>
<feature type="region of interest" description="Disordered" evidence="1">
    <location>
        <begin position="45"/>
        <end position="91"/>
    </location>
</feature>
<dbReference type="AlphaFoldDB" id="A0A5C5RPK1"/>
<dbReference type="RefSeq" id="WP_146434448.1">
    <property type="nucleotide sequence ID" value="NZ_VIGV01000003.1"/>
</dbReference>
<dbReference type="Proteomes" id="UP000319792">
    <property type="component" value="Unassembled WGS sequence"/>
</dbReference>
<sequence>MATIPIPTDPAEALETAQRLIAEHGVDNVVTRSEPGVGLVYVVPGEAEQESQAETEPHSGEGSEVSAPEVKPEPKKAPAKKPAAAGAAATD</sequence>
<evidence type="ECO:0000313" key="2">
    <source>
        <dbReference type="EMBL" id="TWS24423.1"/>
    </source>
</evidence>
<protein>
    <submittedName>
        <fullName evidence="2">Uncharacterized protein</fullName>
    </submittedName>
</protein>
<reference evidence="2 3" key="2">
    <citation type="submission" date="2019-08" db="EMBL/GenBank/DDBJ databases">
        <title>Tsukamurella conjunctivitidis sp. nov., Tsukamurella assacharolytica sp. nov. and Tsukamurella sputae sp. nov. isolated from patients with conjunctivitis, bacteraemia (lymphoma) and respiratory infection (sputum) in Hong Kong.</title>
        <authorList>
            <person name="Fok K.M.N."/>
            <person name="Fong J.Y.H."/>
        </authorList>
    </citation>
    <scope>NUCLEOTIDE SEQUENCE [LARGE SCALE GENOMIC DNA]</scope>
    <source>
        <strain evidence="2 3">HKU70</strain>
    </source>
</reference>
<gene>
    <name evidence="2" type="ORF">FK268_12605</name>
</gene>
<dbReference type="EMBL" id="VIGV01000003">
    <property type="protein sequence ID" value="TWS24423.1"/>
    <property type="molecule type" value="Genomic_DNA"/>
</dbReference>
<feature type="compositionally biased region" description="Low complexity" evidence="1">
    <location>
        <begin position="80"/>
        <end position="91"/>
    </location>
</feature>
<name>A0A5C5RPK1_9ACTN</name>
<keyword evidence="3" id="KW-1185">Reference proteome</keyword>
<organism evidence="2 3">
    <name type="scientific">Tsukamurella sputi</name>
    <dbReference type="NCBI Taxonomy" id="2591848"/>
    <lineage>
        <taxon>Bacteria</taxon>
        <taxon>Bacillati</taxon>
        <taxon>Actinomycetota</taxon>
        <taxon>Actinomycetes</taxon>
        <taxon>Mycobacteriales</taxon>
        <taxon>Tsukamurellaceae</taxon>
        <taxon>Tsukamurella</taxon>
    </lineage>
</organism>
<comment type="caution">
    <text evidence="2">The sequence shown here is derived from an EMBL/GenBank/DDBJ whole genome shotgun (WGS) entry which is preliminary data.</text>
</comment>
<accession>A0A5C5RPK1</accession>
<proteinExistence type="predicted"/>
<evidence type="ECO:0000256" key="1">
    <source>
        <dbReference type="SAM" id="MobiDB-lite"/>
    </source>
</evidence>
<evidence type="ECO:0000313" key="3">
    <source>
        <dbReference type="Proteomes" id="UP000319792"/>
    </source>
</evidence>